<comment type="caution">
    <text evidence="1">The sequence shown here is derived from an EMBL/GenBank/DDBJ whole genome shotgun (WGS) entry which is preliminary data.</text>
</comment>
<keyword evidence="2" id="KW-1185">Reference proteome</keyword>
<dbReference type="Proteomes" id="UP001485043">
    <property type="component" value="Unassembled WGS sequence"/>
</dbReference>
<evidence type="ECO:0000313" key="2">
    <source>
        <dbReference type="Proteomes" id="UP001485043"/>
    </source>
</evidence>
<name>A0AAW1TA26_9CHLO</name>
<proteinExistence type="predicted"/>
<sequence>MHPLPGNPPMFEPNDGACLVEKISDAPYPHGLEDTIASMLLLREQLFLYRHPHFQPVPDWTGLNRFLWLEVPDLISAKASTADFDASAGS</sequence>
<accession>A0AAW1TA26</accession>
<gene>
    <name evidence="1" type="ORF">WJX84_003861</name>
</gene>
<organism evidence="1 2">
    <name type="scientific">Apatococcus fuscideae</name>
    <dbReference type="NCBI Taxonomy" id="2026836"/>
    <lineage>
        <taxon>Eukaryota</taxon>
        <taxon>Viridiplantae</taxon>
        <taxon>Chlorophyta</taxon>
        <taxon>core chlorophytes</taxon>
        <taxon>Trebouxiophyceae</taxon>
        <taxon>Chlorellales</taxon>
        <taxon>Chlorellaceae</taxon>
        <taxon>Apatococcus</taxon>
    </lineage>
</organism>
<protein>
    <submittedName>
        <fullName evidence="1">Uncharacterized protein</fullName>
    </submittedName>
</protein>
<dbReference type="AlphaFoldDB" id="A0AAW1TA26"/>
<reference evidence="1 2" key="1">
    <citation type="journal article" date="2024" name="Nat. Commun.">
        <title>Phylogenomics reveals the evolutionary origins of lichenization in chlorophyte algae.</title>
        <authorList>
            <person name="Puginier C."/>
            <person name="Libourel C."/>
            <person name="Otte J."/>
            <person name="Skaloud P."/>
            <person name="Haon M."/>
            <person name="Grisel S."/>
            <person name="Petersen M."/>
            <person name="Berrin J.G."/>
            <person name="Delaux P.M."/>
            <person name="Dal Grande F."/>
            <person name="Keller J."/>
        </authorList>
    </citation>
    <scope>NUCLEOTIDE SEQUENCE [LARGE SCALE GENOMIC DNA]</scope>
    <source>
        <strain evidence="1 2">SAG 2523</strain>
    </source>
</reference>
<dbReference type="EMBL" id="JALJOV010000163">
    <property type="protein sequence ID" value="KAK9866425.1"/>
    <property type="molecule type" value="Genomic_DNA"/>
</dbReference>
<evidence type="ECO:0000313" key="1">
    <source>
        <dbReference type="EMBL" id="KAK9866425.1"/>
    </source>
</evidence>